<evidence type="ECO:0000256" key="1">
    <source>
        <dbReference type="SAM" id="Phobius"/>
    </source>
</evidence>
<gene>
    <name evidence="2" type="ORF">AFUS01_LOCUS29098</name>
</gene>
<keyword evidence="1" id="KW-0812">Transmembrane</keyword>
<accession>A0A8J2KT78</accession>
<proteinExistence type="predicted"/>
<dbReference type="EMBL" id="CAJVCH010425316">
    <property type="protein sequence ID" value="CAG7818604.1"/>
    <property type="molecule type" value="Genomic_DNA"/>
</dbReference>
<keyword evidence="1" id="KW-1133">Transmembrane helix</keyword>
<evidence type="ECO:0000313" key="3">
    <source>
        <dbReference type="Proteomes" id="UP000708208"/>
    </source>
</evidence>
<reference evidence="2" key="1">
    <citation type="submission" date="2021-06" db="EMBL/GenBank/DDBJ databases">
        <authorList>
            <person name="Hodson N. C."/>
            <person name="Mongue J. A."/>
            <person name="Jaron S. K."/>
        </authorList>
    </citation>
    <scope>NUCLEOTIDE SEQUENCE</scope>
</reference>
<keyword evidence="3" id="KW-1185">Reference proteome</keyword>
<dbReference type="AlphaFoldDB" id="A0A8J2KT78"/>
<comment type="caution">
    <text evidence="2">The sequence shown here is derived from an EMBL/GenBank/DDBJ whole genome shotgun (WGS) entry which is preliminary data.</text>
</comment>
<keyword evidence="1" id="KW-0472">Membrane</keyword>
<organism evidence="2 3">
    <name type="scientific">Allacma fusca</name>
    <dbReference type="NCBI Taxonomy" id="39272"/>
    <lineage>
        <taxon>Eukaryota</taxon>
        <taxon>Metazoa</taxon>
        <taxon>Ecdysozoa</taxon>
        <taxon>Arthropoda</taxon>
        <taxon>Hexapoda</taxon>
        <taxon>Collembola</taxon>
        <taxon>Symphypleona</taxon>
        <taxon>Sminthuridae</taxon>
        <taxon>Allacma</taxon>
    </lineage>
</organism>
<dbReference type="Proteomes" id="UP000708208">
    <property type="component" value="Unassembled WGS sequence"/>
</dbReference>
<evidence type="ECO:0000313" key="2">
    <source>
        <dbReference type="EMBL" id="CAG7818604.1"/>
    </source>
</evidence>
<protein>
    <submittedName>
        <fullName evidence="2">Uncharacterized protein</fullName>
    </submittedName>
</protein>
<dbReference type="OrthoDB" id="414175at2759"/>
<name>A0A8J2KT78_9HEXA</name>
<feature type="non-terminal residue" evidence="2">
    <location>
        <position position="1"/>
    </location>
</feature>
<feature type="transmembrane region" description="Helical" evidence="1">
    <location>
        <begin position="12"/>
        <end position="31"/>
    </location>
</feature>
<sequence length="114" mass="12787">MPSAINKTDPFLMGILFGFCLTLILKIGLVYKEPSRDFYQYENTSLAPITIVNETIDRNSSPKPLPQESTTPPDTEITELKINSTIASKLEKEVRIVCWIMTRPADVTEKLAAI</sequence>